<reference evidence="3" key="2">
    <citation type="submission" date="2025-09" db="UniProtKB">
        <authorList>
            <consortium name="Ensembl"/>
        </authorList>
    </citation>
    <scope>IDENTIFICATION</scope>
</reference>
<dbReference type="GO" id="GO:0043240">
    <property type="term" value="C:Fanconi anaemia nuclear complex"/>
    <property type="evidence" value="ECO:0007669"/>
    <property type="project" value="TreeGrafter"/>
</dbReference>
<feature type="region of interest" description="Disordered" evidence="1">
    <location>
        <begin position="211"/>
        <end position="233"/>
    </location>
</feature>
<dbReference type="PANTHER" id="PTHR37862">
    <property type="entry name" value="FANCONI ANEMIA CORE COMPLEX-ASSOCIATED PROTEIN 20"/>
    <property type="match status" value="1"/>
</dbReference>
<name>A0A8B9PMQ2_APTOW</name>
<dbReference type="Ensembl" id="ENSAOWT00000013651.1">
    <property type="protein sequence ID" value="ENSAOWP00000012007.1"/>
    <property type="gene ID" value="ENSAOWG00000008232.1"/>
</dbReference>
<dbReference type="Proteomes" id="UP000694424">
    <property type="component" value="Unplaced"/>
</dbReference>
<dbReference type="AlphaFoldDB" id="A0A8B9PMQ2"/>
<keyword evidence="4" id="KW-1185">Reference proteome</keyword>
<sequence length="317" mass="35623">MSQEGAAKLRLKPRKAPPDRSREPSPAQDPPGRRQTLADRCSWFEKENLSECEKAWILLLKAVNHDLKCTNWQTVPRFPEFFGKSSEEENLQQSEVFKIGMKDFQWTSFPSFHKEKCLKAKDLSSPQLTESQTDHLLKGCSQADEPKSLSSTDEKTCCVTIKDQTKNVVGEYSKDISKLDVNPKSCKLTQPKYSTYHLALLQSSAKALGSQQHYRGTIQNSKENRKEDNSSVSQLQTYRGNVSFGEARSVPAERNSLLVSMPGTESCKEKIEDQSEGTLTLDSCPMCLIQFSGTLSQLDIDGHLARCLSESADDVMW</sequence>
<feature type="compositionally biased region" description="Polar residues" evidence="1">
    <location>
        <begin position="211"/>
        <end position="221"/>
    </location>
</feature>
<dbReference type="InterPro" id="IPR031491">
    <property type="entry name" value="FANCA_interact"/>
</dbReference>
<feature type="domain" description="UBZ2-type" evidence="2">
    <location>
        <begin position="281"/>
        <end position="317"/>
    </location>
</feature>
<evidence type="ECO:0000313" key="4">
    <source>
        <dbReference type="Proteomes" id="UP000694424"/>
    </source>
</evidence>
<evidence type="ECO:0000259" key="2">
    <source>
        <dbReference type="PROSITE" id="PS51906"/>
    </source>
</evidence>
<organism evidence="3 4">
    <name type="scientific">Apteryx owenii</name>
    <name type="common">Little spotted kiwi</name>
    <dbReference type="NCBI Taxonomy" id="8824"/>
    <lineage>
        <taxon>Eukaryota</taxon>
        <taxon>Metazoa</taxon>
        <taxon>Chordata</taxon>
        <taxon>Craniata</taxon>
        <taxon>Vertebrata</taxon>
        <taxon>Euteleostomi</taxon>
        <taxon>Archelosauria</taxon>
        <taxon>Archosauria</taxon>
        <taxon>Dinosauria</taxon>
        <taxon>Saurischia</taxon>
        <taxon>Theropoda</taxon>
        <taxon>Coelurosauria</taxon>
        <taxon>Aves</taxon>
        <taxon>Palaeognathae</taxon>
        <taxon>Apterygiformes</taxon>
        <taxon>Apterygidae</taxon>
        <taxon>Apteryx</taxon>
    </lineage>
</organism>
<dbReference type="Pfam" id="PF15751">
    <property type="entry name" value="FANCA_interact"/>
    <property type="match status" value="1"/>
</dbReference>
<dbReference type="PROSITE" id="PS51906">
    <property type="entry name" value="ZF_UBZ2"/>
    <property type="match status" value="1"/>
</dbReference>
<dbReference type="GO" id="GO:0043130">
    <property type="term" value="F:ubiquitin binding"/>
    <property type="evidence" value="ECO:0007669"/>
    <property type="project" value="InterPro"/>
</dbReference>
<dbReference type="InterPro" id="IPR052689">
    <property type="entry name" value="FA_core_complex_assoc"/>
</dbReference>
<evidence type="ECO:0000313" key="3">
    <source>
        <dbReference type="Ensembl" id="ENSAOWP00000012007.1"/>
    </source>
</evidence>
<accession>A0A8B9PMQ2</accession>
<protein>
    <recommendedName>
        <fullName evidence="2">UBZ2-type domain-containing protein</fullName>
    </recommendedName>
</protein>
<dbReference type="Pfam" id="PF15750">
    <property type="entry name" value="UBZ_FAAP20"/>
    <property type="match status" value="1"/>
</dbReference>
<proteinExistence type="predicted"/>
<evidence type="ECO:0000256" key="1">
    <source>
        <dbReference type="SAM" id="MobiDB-lite"/>
    </source>
</evidence>
<reference evidence="3" key="1">
    <citation type="submission" date="2025-08" db="UniProtKB">
        <authorList>
            <consortium name="Ensembl"/>
        </authorList>
    </citation>
    <scope>IDENTIFICATION</scope>
</reference>
<feature type="region of interest" description="Disordered" evidence="1">
    <location>
        <begin position="1"/>
        <end position="36"/>
    </location>
</feature>
<dbReference type="InterPro" id="IPR031490">
    <property type="entry name" value="UBZ2_FAAP20"/>
</dbReference>
<dbReference type="PANTHER" id="PTHR37862:SF1">
    <property type="entry name" value="FANCONI ANEMIA CORE COMPLEX-ASSOCIATED PROTEIN 20"/>
    <property type="match status" value="1"/>
</dbReference>